<feature type="transmembrane region" description="Helical" evidence="7">
    <location>
        <begin position="315"/>
        <end position="338"/>
    </location>
</feature>
<evidence type="ECO:0000259" key="8">
    <source>
        <dbReference type="Pfam" id="PF02687"/>
    </source>
</evidence>
<evidence type="ECO:0000313" key="10">
    <source>
        <dbReference type="EMBL" id="MDQ0009171.1"/>
    </source>
</evidence>
<gene>
    <name evidence="10" type="ORF">J2T07_001348</name>
</gene>
<feature type="transmembrane region" description="Helical" evidence="7">
    <location>
        <begin position="21"/>
        <end position="42"/>
    </location>
</feature>
<accession>A0ABT9SXQ9</accession>
<protein>
    <submittedName>
        <fullName evidence="10">Permease</fullName>
    </submittedName>
</protein>
<evidence type="ECO:0000256" key="4">
    <source>
        <dbReference type="ARBA" id="ARBA00022989"/>
    </source>
</evidence>
<evidence type="ECO:0000256" key="6">
    <source>
        <dbReference type="ARBA" id="ARBA00038076"/>
    </source>
</evidence>
<dbReference type="InterPro" id="IPR003838">
    <property type="entry name" value="ABC3_permease_C"/>
</dbReference>
<feature type="domain" description="ABC3 transporter permease C-terminal" evidence="8">
    <location>
        <begin position="269"/>
        <end position="377"/>
    </location>
</feature>
<keyword evidence="11" id="KW-1185">Reference proteome</keyword>
<feature type="domain" description="MacB-like periplasmic core" evidence="9">
    <location>
        <begin position="457"/>
        <end position="618"/>
    </location>
</feature>
<keyword evidence="3 7" id="KW-0812">Transmembrane</keyword>
<dbReference type="EMBL" id="JAUSSK010000002">
    <property type="protein sequence ID" value="MDQ0009171.1"/>
    <property type="molecule type" value="Genomic_DNA"/>
</dbReference>
<evidence type="ECO:0000259" key="9">
    <source>
        <dbReference type="Pfam" id="PF12704"/>
    </source>
</evidence>
<evidence type="ECO:0000256" key="5">
    <source>
        <dbReference type="ARBA" id="ARBA00023136"/>
    </source>
</evidence>
<evidence type="ECO:0000313" key="11">
    <source>
        <dbReference type="Proteomes" id="UP001237737"/>
    </source>
</evidence>
<keyword evidence="5 7" id="KW-0472">Membrane</keyword>
<dbReference type="RefSeq" id="WP_306848437.1">
    <property type="nucleotide sequence ID" value="NZ_JAUSSK010000002.1"/>
</dbReference>
<dbReference type="PANTHER" id="PTHR30572:SF4">
    <property type="entry name" value="ABC TRANSPORTER PERMEASE YTRF"/>
    <property type="match status" value="1"/>
</dbReference>
<keyword evidence="4 7" id="KW-1133">Transmembrane helix</keyword>
<comment type="subcellular location">
    <subcellularLocation>
        <location evidence="1">Cell membrane</location>
        <topology evidence="1">Multi-pass membrane protein</topology>
    </subcellularLocation>
</comment>
<comment type="similarity">
    <text evidence="6">Belongs to the ABC-4 integral membrane protein family.</text>
</comment>
<proteinExistence type="inferred from homology"/>
<evidence type="ECO:0000256" key="1">
    <source>
        <dbReference type="ARBA" id="ARBA00004651"/>
    </source>
</evidence>
<dbReference type="Pfam" id="PF02687">
    <property type="entry name" value="FtsX"/>
    <property type="match status" value="2"/>
</dbReference>
<evidence type="ECO:0000256" key="2">
    <source>
        <dbReference type="ARBA" id="ARBA00022475"/>
    </source>
</evidence>
<dbReference type="InterPro" id="IPR025857">
    <property type="entry name" value="MacB_PCD"/>
</dbReference>
<dbReference type="Proteomes" id="UP001237737">
    <property type="component" value="Unassembled WGS sequence"/>
</dbReference>
<evidence type="ECO:0000256" key="7">
    <source>
        <dbReference type="SAM" id="Phobius"/>
    </source>
</evidence>
<feature type="transmembrane region" description="Helical" evidence="7">
    <location>
        <begin position="260"/>
        <end position="281"/>
    </location>
</feature>
<feature type="domain" description="MacB-like periplasmic core" evidence="9">
    <location>
        <begin position="22"/>
        <end position="216"/>
    </location>
</feature>
<feature type="transmembrane region" description="Helical" evidence="7">
    <location>
        <begin position="358"/>
        <end position="379"/>
    </location>
</feature>
<keyword evidence="2" id="KW-1003">Cell membrane</keyword>
<reference evidence="10 11" key="1">
    <citation type="submission" date="2023-07" db="EMBL/GenBank/DDBJ databases">
        <title>Sorghum-associated microbial communities from plants grown in Nebraska, USA.</title>
        <authorList>
            <person name="Schachtman D."/>
        </authorList>
    </citation>
    <scope>NUCLEOTIDE SEQUENCE [LARGE SCALE GENOMIC DNA]</scope>
    <source>
        <strain evidence="10 11">CC60</strain>
    </source>
</reference>
<feature type="transmembrane region" description="Helical" evidence="7">
    <location>
        <begin position="661"/>
        <end position="682"/>
    </location>
</feature>
<comment type="caution">
    <text evidence="10">The sequence shown here is derived from an EMBL/GenBank/DDBJ whole genome shotgun (WGS) entry which is preliminary data.</text>
</comment>
<feature type="transmembrane region" description="Helical" evidence="7">
    <location>
        <begin position="718"/>
        <end position="738"/>
    </location>
</feature>
<feature type="transmembrane region" description="Helical" evidence="7">
    <location>
        <begin position="399"/>
        <end position="426"/>
    </location>
</feature>
<feature type="domain" description="ABC3 transporter permease C-terminal" evidence="8">
    <location>
        <begin position="666"/>
        <end position="779"/>
    </location>
</feature>
<organism evidence="10 11">
    <name type="scientific">Luteibacter jiangsuensis</name>
    <dbReference type="NCBI Taxonomy" id="637577"/>
    <lineage>
        <taxon>Bacteria</taxon>
        <taxon>Pseudomonadati</taxon>
        <taxon>Pseudomonadota</taxon>
        <taxon>Gammaproteobacteria</taxon>
        <taxon>Lysobacterales</taxon>
        <taxon>Rhodanobacteraceae</taxon>
        <taxon>Luteibacter</taxon>
    </lineage>
</organism>
<dbReference type="PANTHER" id="PTHR30572">
    <property type="entry name" value="MEMBRANE COMPONENT OF TRANSPORTER-RELATED"/>
    <property type="match status" value="1"/>
</dbReference>
<name>A0ABT9SXQ9_9GAMM</name>
<dbReference type="Pfam" id="PF12704">
    <property type="entry name" value="MacB_PCD"/>
    <property type="match status" value="2"/>
</dbReference>
<feature type="transmembrane region" description="Helical" evidence="7">
    <location>
        <begin position="750"/>
        <end position="772"/>
    </location>
</feature>
<evidence type="ECO:0000256" key="3">
    <source>
        <dbReference type="ARBA" id="ARBA00022692"/>
    </source>
</evidence>
<sequence>MSRITDIVRFWRASPRQPGSLLLASATLAIGVAALAGAFTLMEAVLLRPPPWPNHANVAVYGGRTADDPMRAASPSLYDMVGSPESVRSRGAARMPEAMNVVYGRHRGLLRTQRVDVGFLPTLGIVPALGERVPSRMGGAEVMVSNALWHRWFDADAMAVGRVLLVDGQPMRISGVLPADYRFFADVDLILPLVLPSNTTDRVENMTAVALLAPGSITAFSESVMDTVGRNAARLHLEPADTRWYGATPLDTLTAPGARATIWLCVGCALLVLIVAAMNVSNLMLTRALDRTQETSLLFALGATGWRPWIPALSAAVVTALLAAVIGMPVGALLVMAFRPLVPDSWLASAGPLAPGSGVLVAVLVSVLLAALLATGSAVAHQHFATTGYPAPAFAPRRVYSAMALVQTALATLLLCVSTAAALRWWRLDQLPLGFDHANALVMEVRAPPAWYAGREATERLATSLRAKALRLPGVETMGWSTQLPVGDGFVMPFLRPGGAVVRLQYAVVTPGALESLGLEKTRGRWLEDGDRGDSERVVVVNQAYLEQVDGYGVGGMVRPASGRHAARIVGVVANTPLAGVSAEAEPAVFVPLAQIDHLSFATVRQWTSMYAVLRGPSVGPATGDAFARIVQDMAPSLAPANARALDQVAQMAYAEPRRDAVLLSSFAGFALALACVGHYSVQAVEVISRRRMFALRGALGATPAALMAQVLRRALVWALPGVAAGLLAALAAHRWLFVTDTALGMSDPWVFATVVPMMTVATIAAVLLPAWRAAAVEPWRVLRSD</sequence>
<dbReference type="InterPro" id="IPR050250">
    <property type="entry name" value="Macrolide_Exporter_MacB"/>
</dbReference>